<sequence>MSGWKDLLFYIDNHKPALPERTNEGPKIVPEWEERPVKGDMDQVHDLIKVIKALKEMNVTGASIMYSWIARRIQPLQKRDRLGFEYLDLKTHIDWLQIG</sequence>
<accession>A0A3L6R1A8</accession>
<dbReference type="AlphaFoldDB" id="A0A3L6R1A8"/>
<dbReference type="Proteomes" id="UP000275267">
    <property type="component" value="Unassembled WGS sequence"/>
</dbReference>
<name>A0A3L6R1A8_PANMI</name>
<gene>
    <name evidence="1" type="ORF">C2845_PM08G12580</name>
</gene>
<comment type="caution">
    <text evidence="1">The sequence shown here is derived from an EMBL/GenBank/DDBJ whole genome shotgun (WGS) entry which is preliminary data.</text>
</comment>
<protein>
    <submittedName>
        <fullName evidence="1">Uncharacterized protein</fullName>
    </submittedName>
</protein>
<evidence type="ECO:0000313" key="1">
    <source>
        <dbReference type="EMBL" id="RLM92768.1"/>
    </source>
</evidence>
<dbReference type="EMBL" id="PQIB02000010">
    <property type="protein sequence ID" value="RLM92768.1"/>
    <property type="molecule type" value="Genomic_DNA"/>
</dbReference>
<evidence type="ECO:0000313" key="2">
    <source>
        <dbReference type="Proteomes" id="UP000275267"/>
    </source>
</evidence>
<reference evidence="2" key="1">
    <citation type="journal article" date="2019" name="Nat. Commun.">
        <title>The genome of broomcorn millet.</title>
        <authorList>
            <person name="Zou C."/>
            <person name="Miki D."/>
            <person name="Li D."/>
            <person name="Tang Q."/>
            <person name="Xiao L."/>
            <person name="Rajput S."/>
            <person name="Deng P."/>
            <person name="Jia W."/>
            <person name="Huang R."/>
            <person name="Zhang M."/>
            <person name="Sun Y."/>
            <person name="Hu J."/>
            <person name="Fu X."/>
            <person name="Schnable P.S."/>
            <person name="Li F."/>
            <person name="Zhang H."/>
            <person name="Feng B."/>
            <person name="Zhu X."/>
            <person name="Liu R."/>
            <person name="Schnable J.C."/>
            <person name="Zhu J.-K."/>
            <person name="Zhang H."/>
        </authorList>
    </citation>
    <scope>NUCLEOTIDE SEQUENCE [LARGE SCALE GENOMIC DNA]</scope>
</reference>
<keyword evidence="2" id="KW-1185">Reference proteome</keyword>
<proteinExistence type="predicted"/>
<organism evidence="1 2">
    <name type="scientific">Panicum miliaceum</name>
    <name type="common">Proso millet</name>
    <name type="synonym">Broomcorn millet</name>
    <dbReference type="NCBI Taxonomy" id="4540"/>
    <lineage>
        <taxon>Eukaryota</taxon>
        <taxon>Viridiplantae</taxon>
        <taxon>Streptophyta</taxon>
        <taxon>Embryophyta</taxon>
        <taxon>Tracheophyta</taxon>
        <taxon>Spermatophyta</taxon>
        <taxon>Magnoliopsida</taxon>
        <taxon>Liliopsida</taxon>
        <taxon>Poales</taxon>
        <taxon>Poaceae</taxon>
        <taxon>PACMAD clade</taxon>
        <taxon>Panicoideae</taxon>
        <taxon>Panicodae</taxon>
        <taxon>Paniceae</taxon>
        <taxon>Panicinae</taxon>
        <taxon>Panicum</taxon>
        <taxon>Panicum sect. Panicum</taxon>
    </lineage>
</organism>